<dbReference type="AlphaFoldDB" id="Q94IH8"/>
<keyword evidence="8" id="KW-0547">Nucleotide-binding</keyword>
<dbReference type="FunFam" id="3.40.50.10860:FF:000003">
    <property type="entry name" value="Glutamate dehydrogenase"/>
    <property type="match status" value="1"/>
</dbReference>
<evidence type="ECO:0000313" key="12">
    <source>
        <dbReference type="EMBL" id="BAB62311.1"/>
    </source>
</evidence>
<dbReference type="InterPro" id="IPR006096">
    <property type="entry name" value="Glu/Leu/Phe/Val/Trp_DH_C"/>
</dbReference>
<comment type="catalytic activity">
    <reaction evidence="4">
        <text>L-glutamate + NAD(+) + H2O = 2-oxoglutarate + NH4(+) + NADH + H(+)</text>
        <dbReference type="Rhea" id="RHEA:15133"/>
        <dbReference type="ChEBI" id="CHEBI:15377"/>
        <dbReference type="ChEBI" id="CHEBI:15378"/>
        <dbReference type="ChEBI" id="CHEBI:16810"/>
        <dbReference type="ChEBI" id="CHEBI:28938"/>
        <dbReference type="ChEBI" id="CHEBI:29985"/>
        <dbReference type="ChEBI" id="CHEBI:57540"/>
        <dbReference type="ChEBI" id="CHEBI:57945"/>
        <dbReference type="EC" id="1.4.1.3"/>
    </reaction>
</comment>
<feature type="domain" description="Glutamate/phenylalanine/leucine/valine/L-tryptophan dehydrogenase C-terminal" evidence="11">
    <location>
        <begin position="212"/>
        <end position="445"/>
    </location>
</feature>
<comment type="catalytic activity">
    <reaction evidence="5">
        <text>L-glutamate + NADP(+) + H2O = 2-oxoglutarate + NH4(+) + NADPH + H(+)</text>
        <dbReference type="Rhea" id="RHEA:11612"/>
        <dbReference type="ChEBI" id="CHEBI:15377"/>
        <dbReference type="ChEBI" id="CHEBI:15378"/>
        <dbReference type="ChEBI" id="CHEBI:16810"/>
        <dbReference type="ChEBI" id="CHEBI:28938"/>
        <dbReference type="ChEBI" id="CHEBI:29985"/>
        <dbReference type="ChEBI" id="CHEBI:57783"/>
        <dbReference type="ChEBI" id="CHEBI:58349"/>
        <dbReference type="EC" id="1.4.1.3"/>
    </reaction>
</comment>
<dbReference type="GO" id="GO:0000166">
    <property type="term" value="F:nucleotide binding"/>
    <property type="evidence" value="ECO:0007669"/>
    <property type="project" value="UniProtKB-KW"/>
</dbReference>
<organism evidence="12">
    <name type="scientific">Ulva pertusa</name>
    <name type="common">Sea lettuce</name>
    <dbReference type="NCBI Taxonomy" id="3120"/>
    <lineage>
        <taxon>Eukaryota</taxon>
        <taxon>Viridiplantae</taxon>
        <taxon>Chlorophyta</taxon>
        <taxon>core chlorophytes</taxon>
        <taxon>Ulvophyceae</taxon>
        <taxon>OUU clade</taxon>
        <taxon>Ulvales</taxon>
        <taxon>Ulvaceae</taxon>
        <taxon>Ulva</taxon>
    </lineage>
</organism>
<dbReference type="PRINTS" id="PR00082">
    <property type="entry name" value="GLFDHDRGNASE"/>
</dbReference>
<dbReference type="CDD" id="cd01076">
    <property type="entry name" value="NAD_bind_1_Glu_DH"/>
    <property type="match status" value="1"/>
</dbReference>
<dbReference type="SMART" id="SM00839">
    <property type="entry name" value="ELFV_dehydrog"/>
    <property type="match status" value="1"/>
</dbReference>
<dbReference type="PIRSF" id="PIRSF000185">
    <property type="entry name" value="Glu_DH"/>
    <property type="match status" value="1"/>
</dbReference>
<evidence type="ECO:0000256" key="8">
    <source>
        <dbReference type="PIRSR" id="PIRSR000185-2"/>
    </source>
</evidence>
<evidence type="ECO:0000256" key="6">
    <source>
        <dbReference type="PIRNR" id="PIRNR000185"/>
    </source>
</evidence>
<feature type="binding site" evidence="8">
    <location>
        <position position="124"/>
    </location>
    <ligand>
        <name>substrate</name>
    </ligand>
</feature>
<dbReference type="InterPro" id="IPR014362">
    <property type="entry name" value="Glu_DH"/>
</dbReference>
<evidence type="ECO:0000256" key="4">
    <source>
        <dbReference type="ARBA" id="ARBA00047867"/>
    </source>
</evidence>
<feature type="binding site" evidence="8">
    <location>
        <position position="219"/>
    </location>
    <ligand>
        <name>NAD(+)</name>
        <dbReference type="ChEBI" id="CHEBI:57540"/>
    </ligand>
</feature>
<dbReference type="PANTHER" id="PTHR11606:SF24">
    <property type="entry name" value="NAD-SPECIFIC GLUTAMATE DEHYDROGENASE"/>
    <property type="match status" value="1"/>
</dbReference>
<dbReference type="GO" id="GO:0006538">
    <property type="term" value="P:L-glutamate catabolic process"/>
    <property type="evidence" value="ECO:0007669"/>
    <property type="project" value="TreeGrafter"/>
</dbReference>
<keyword evidence="3 8" id="KW-0520">NAD</keyword>
<feature type="active site" description="Proton donor" evidence="7">
    <location>
        <position position="136"/>
    </location>
</feature>
<feature type="binding site" evidence="8">
    <location>
        <position position="251"/>
    </location>
    <ligand>
        <name>NAD(+)</name>
        <dbReference type="ChEBI" id="CHEBI:57540"/>
    </ligand>
</feature>
<keyword evidence="2 6" id="KW-0560">Oxidoreductase</keyword>
<dbReference type="GO" id="GO:0005739">
    <property type="term" value="C:mitochondrion"/>
    <property type="evidence" value="ECO:0007669"/>
    <property type="project" value="TreeGrafter"/>
</dbReference>
<dbReference type="InterPro" id="IPR006097">
    <property type="entry name" value="Glu/Leu/Phe/Val/Trp_DH_dimer"/>
</dbReference>
<evidence type="ECO:0000256" key="9">
    <source>
        <dbReference type="PIRSR" id="PIRSR000185-3"/>
    </source>
</evidence>
<dbReference type="EMBL" id="AB041830">
    <property type="protein sequence ID" value="BAB62311.1"/>
    <property type="molecule type" value="mRNA"/>
</dbReference>
<dbReference type="SUPFAM" id="SSF51735">
    <property type="entry name" value="NAD(P)-binding Rossmann-fold domains"/>
    <property type="match status" value="1"/>
</dbReference>
<dbReference type="Pfam" id="PF02812">
    <property type="entry name" value="ELFV_dehydrog_N"/>
    <property type="match status" value="1"/>
</dbReference>
<dbReference type="GO" id="GO:0004352">
    <property type="term" value="F:glutamate dehydrogenase (NAD+) activity"/>
    <property type="evidence" value="ECO:0007669"/>
    <property type="project" value="TreeGrafter"/>
</dbReference>
<reference evidence="12" key="1">
    <citation type="journal article" date="2001" name="Fish. Sci.">
        <title>cDNA cloning of two types of glutamate dehydrogenase from a reproductively sterile mutant of Ulva pertusa (Chlorophyta) grown under different thermal conditions.</title>
        <authorList>
            <person name="Kakinuma M."/>
            <person name="Kozawa Y."/>
            <person name="Itoh S."/>
            <person name="Amano H."/>
        </authorList>
    </citation>
    <scope>NUCLEOTIDE SEQUENCE</scope>
</reference>
<comment type="similarity">
    <text evidence="1 6 10">Belongs to the Glu/Leu/Phe/Val dehydrogenases family.</text>
</comment>
<sequence length="447" mass="48605">MFGALSKAVGSVCSRQGQAAVTGLGSVTGHQVRRAGHAENTNTFIREALAVLDLPPAMEKIVITPQREMTVELIINRDDGKPESFMGYRVQHDNARGPFKGGLRFHKDADLDDVRSLASLMSFKTALLDVPFGGAKGGITVDTKALSEHEIEKLTRKFVQEIKDIIGPFRDIPAPDVGTDGRVMAWIFDEYSKFEGYSPGVVTGKPTWLHGSHGRESATGRGTVFGIKNMLQAFGEGPPADKTFAIQGFGNVGAWAGRLLAEQGGIVKAVSDASGCVYDDGPSGIDVPKLLRHLHRGDDLSKYPHGQQLLRDEIFDVKCDVFVPAALGGVITDPVARKISCKYIVEAANGPTTPSADLILRDRGIPVLPDIYTNAGGVTVSFLEWVQNLQNFKWTTEQVNDQLKTRMDEAFQSMWDSSQEHGVPLRTGAFTVSLRRVVRATVNRGFN</sequence>
<dbReference type="Pfam" id="PF00208">
    <property type="entry name" value="ELFV_dehydrog"/>
    <property type="match status" value="1"/>
</dbReference>
<evidence type="ECO:0000256" key="7">
    <source>
        <dbReference type="PIRSR" id="PIRSR000185-1"/>
    </source>
</evidence>
<evidence type="ECO:0000256" key="1">
    <source>
        <dbReference type="ARBA" id="ARBA00006382"/>
    </source>
</evidence>
<name>Q94IH8_ULVPE</name>
<proteinExistence type="evidence at transcript level"/>
<dbReference type="InterPro" id="IPR046346">
    <property type="entry name" value="Aminoacid_DH-like_N_sf"/>
</dbReference>
<dbReference type="SUPFAM" id="SSF53223">
    <property type="entry name" value="Aminoacid dehydrogenase-like, N-terminal domain"/>
    <property type="match status" value="1"/>
</dbReference>
<accession>Q94IH8</accession>
<dbReference type="Gene3D" id="3.40.50.720">
    <property type="entry name" value="NAD(P)-binding Rossmann-like Domain"/>
    <property type="match status" value="1"/>
</dbReference>
<evidence type="ECO:0000256" key="3">
    <source>
        <dbReference type="ARBA" id="ARBA00023027"/>
    </source>
</evidence>
<dbReference type="Gene3D" id="3.40.50.10860">
    <property type="entry name" value="Leucine Dehydrogenase, chain A, domain 1"/>
    <property type="match status" value="1"/>
</dbReference>
<dbReference type="PANTHER" id="PTHR11606">
    <property type="entry name" value="GLUTAMATE DEHYDROGENASE"/>
    <property type="match status" value="1"/>
</dbReference>
<evidence type="ECO:0000256" key="5">
    <source>
        <dbReference type="ARBA" id="ARBA00048577"/>
    </source>
</evidence>
<feature type="binding site" evidence="8">
    <location>
        <position position="381"/>
    </location>
    <ligand>
        <name>substrate</name>
    </ligand>
</feature>
<feature type="binding site" evidence="8">
    <location>
        <position position="100"/>
    </location>
    <ligand>
        <name>substrate</name>
    </ligand>
</feature>
<feature type="site" description="Important for catalysis" evidence="9">
    <location>
        <position position="176"/>
    </location>
</feature>
<evidence type="ECO:0000256" key="2">
    <source>
        <dbReference type="ARBA" id="ARBA00023002"/>
    </source>
</evidence>
<dbReference type="InterPro" id="IPR006095">
    <property type="entry name" value="Glu/Leu/Phe/Val/Trp_DH"/>
</dbReference>
<evidence type="ECO:0000256" key="10">
    <source>
        <dbReference type="RuleBase" id="RU004417"/>
    </source>
</evidence>
<evidence type="ECO:0000259" key="11">
    <source>
        <dbReference type="SMART" id="SM00839"/>
    </source>
</evidence>
<dbReference type="InterPro" id="IPR033922">
    <property type="entry name" value="NAD_bind_Glu_DH"/>
</dbReference>
<protein>
    <recommendedName>
        <fullName evidence="6">Glutamate dehydrogenase</fullName>
    </recommendedName>
</protein>
<dbReference type="InterPro" id="IPR036291">
    <property type="entry name" value="NAD(P)-bd_dom_sf"/>
</dbReference>